<keyword evidence="2" id="KW-0227">DNA damage</keyword>
<evidence type="ECO:0000256" key="7">
    <source>
        <dbReference type="ARBA" id="ARBA00023204"/>
    </source>
</evidence>
<dbReference type="GO" id="GO:0016874">
    <property type="term" value="F:ligase activity"/>
    <property type="evidence" value="ECO:0007669"/>
    <property type="project" value="UniProtKB-KW"/>
</dbReference>
<evidence type="ECO:0000313" key="14">
    <source>
        <dbReference type="Proteomes" id="UP000623250"/>
    </source>
</evidence>
<dbReference type="RefSeq" id="WP_081796808.1">
    <property type="nucleotide sequence ID" value="NZ_JAEMUK010000081.1"/>
</dbReference>
<dbReference type="PIRSF" id="PIRSF037307">
    <property type="entry name" value="Lhr-like_helic_prd"/>
    <property type="match status" value="1"/>
</dbReference>
<keyword evidence="6" id="KW-0238">DNA-binding</keyword>
<dbReference type="SMART" id="SM00487">
    <property type="entry name" value="DEXDc"/>
    <property type="match status" value="1"/>
</dbReference>
<dbReference type="Pfam" id="PF00270">
    <property type="entry name" value="DEAD"/>
    <property type="match status" value="1"/>
</dbReference>
<dbReference type="InterPro" id="IPR014001">
    <property type="entry name" value="Helicase_ATP-bd"/>
</dbReference>
<dbReference type="Proteomes" id="UP000623250">
    <property type="component" value="Unassembled WGS sequence"/>
</dbReference>
<name>A0A8I1GJ36_9HYPH</name>
<dbReference type="Pfam" id="PF19306">
    <property type="entry name" value="WHD_Lhr"/>
    <property type="match status" value="1"/>
</dbReference>
<evidence type="ECO:0000259" key="12">
    <source>
        <dbReference type="PROSITE" id="PS51194"/>
    </source>
</evidence>
<keyword evidence="8" id="KW-0413">Isomerase</keyword>
<dbReference type="Pfam" id="PF08494">
    <property type="entry name" value="DEAD_assoc"/>
    <property type="match status" value="1"/>
</dbReference>
<comment type="caution">
    <text evidence="13">The sequence shown here is derived from an EMBL/GenBank/DDBJ whole genome shotgun (WGS) entry which is preliminary data.</text>
</comment>
<organism evidence="13 14">
    <name type="scientific">Rhodomicrobium udaipurense</name>
    <dbReference type="NCBI Taxonomy" id="1202716"/>
    <lineage>
        <taxon>Bacteria</taxon>
        <taxon>Pseudomonadati</taxon>
        <taxon>Pseudomonadota</taxon>
        <taxon>Alphaproteobacteria</taxon>
        <taxon>Hyphomicrobiales</taxon>
        <taxon>Hyphomicrobiaceae</taxon>
        <taxon>Rhodomicrobium</taxon>
    </lineage>
</organism>
<evidence type="ECO:0000256" key="6">
    <source>
        <dbReference type="ARBA" id="ARBA00023125"/>
    </source>
</evidence>
<evidence type="ECO:0000256" key="2">
    <source>
        <dbReference type="ARBA" id="ARBA00022763"/>
    </source>
</evidence>
<dbReference type="SUPFAM" id="SSF52540">
    <property type="entry name" value="P-loop containing nucleoside triphosphate hydrolases"/>
    <property type="match status" value="1"/>
</dbReference>
<gene>
    <name evidence="13" type="ORF">JDN41_15030</name>
</gene>
<dbReference type="EMBL" id="JAEMUK010000081">
    <property type="protein sequence ID" value="MBJ7544865.1"/>
    <property type="molecule type" value="Genomic_DNA"/>
</dbReference>
<proteinExistence type="inferred from homology"/>
<dbReference type="GO" id="GO:0016887">
    <property type="term" value="F:ATP hydrolysis activity"/>
    <property type="evidence" value="ECO:0007669"/>
    <property type="project" value="TreeGrafter"/>
</dbReference>
<evidence type="ECO:0000256" key="8">
    <source>
        <dbReference type="ARBA" id="ARBA00023235"/>
    </source>
</evidence>
<evidence type="ECO:0000259" key="11">
    <source>
        <dbReference type="PROSITE" id="PS51192"/>
    </source>
</evidence>
<feature type="domain" description="Helicase ATP-binding" evidence="11">
    <location>
        <begin position="51"/>
        <end position="222"/>
    </location>
</feature>
<feature type="domain" description="Helicase C-terminal" evidence="12">
    <location>
        <begin position="264"/>
        <end position="404"/>
    </location>
</feature>
<keyword evidence="14" id="KW-1185">Reference proteome</keyword>
<keyword evidence="7" id="KW-0234">DNA repair</keyword>
<dbReference type="NCBIfam" id="TIGR04121">
    <property type="entry name" value="DEXH_lig_assoc"/>
    <property type="match status" value="1"/>
</dbReference>
<dbReference type="PANTHER" id="PTHR47962">
    <property type="entry name" value="ATP-DEPENDENT HELICASE LHR-RELATED-RELATED"/>
    <property type="match status" value="1"/>
</dbReference>
<evidence type="ECO:0000256" key="5">
    <source>
        <dbReference type="ARBA" id="ARBA00022840"/>
    </source>
</evidence>
<evidence type="ECO:0000256" key="4">
    <source>
        <dbReference type="ARBA" id="ARBA00022806"/>
    </source>
</evidence>
<dbReference type="GO" id="GO:0005524">
    <property type="term" value="F:ATP binding"/>
    <property type="evidence" value="ECO:0007669"/>
    <property type="project" value="UniProtKB-KW"/>
</dbReference>
<feature type="region of interest" description="Disordered" evidence="10">
    <location>
        <begin position="1"/>
        <end position="24"/>
    </location>
</feature>
<reference evidence="13 14" key="1">
    <citation type="submission" date="2020-12" db="EMBL/GenBank/DDBJ databases">
        <title>Revised draft genomes of Rhodomicrobium vannielii ATCC 17100 and Rhodomicrobium udaipurense JA643.</title>
        <authorList>
            <person name="Conners E.M."/>
            <person name="Davenport E.J."/>
            <person name="Bose A."/>
        </authorList>
    </citation>
    <scope>NUCLEOTIDE SEQUENCE [LARGE SCALE GENOMIC DNA]</scope>
    <source>
        <strain evidence="13 14">JA643</strain>
    </source>
</reference>
<keyword evidence="13" id="KW-0436">Ligase</keyword>
<evidence type="ECO:0000256" key="3">
    <source>
        <dbReference type="ARBA" id="ARBA00022801"/>
    </source>
</evidence>
<dbReference type="Pfam" id="PF00271">
    <property type="entry name" value="Helicase_C"/>
    <property type="match status" value="1"/>
</dbReference>
<dbReference type="GO" id="GO:0006281">
    <property type="term" value="P:DNA repair"/>
    <property type="evidence" value="ECO:0007669"/>
    <property type="project" value="UniProtKB-KW"/>
</dbReference>
<dbReference type="SMART" id="SM00490">
    <property type="entry name" value="HELICc"/>
    <property type="match status" value="1"/>
</dbReference>
<dbReference type="InterPro" id="IPR013701">
    <property type="entry name" value="Lhr-like_DEAD/DEAH_assoc"/>
</dbReference>
<dbReference type="GO" id="GO:0004386">
    <property type="term" value="F:helicase activity"/>
    <property type="evidence" value="ECO:0007669"/>
    <property type="project" value="UniProtKB-KW"/>
</dbReference>
<evidence type="ECO:0000313" key="13">
    <source>
        <dbReference type="EMBL" id="MBJ7544865.1"/>
    </source>
</evidence>
<keyword evidence="5" id="KW-0067">ATP-binding</keyword>
<keyword evidence="1" id="KW-0547">Nucleotide-binding</keyword>
<dbReference type="PROSITE" id="PS51194">
    <property type="entry name" value="HELICASE_CTER"/>
    <property type="match status" value="1"/>
</dbReference>
<dbReference type="PANTHER" id="PTHR47962:SF3">
    <property type="entry name" value="LARGE ATP-DEPENDENT HELICASE-RELATED PROTEIN"/>
    <property type="match status" value="1"/>
</dbReference>
<evidence type="ECO:0000256" key="10">
    <source>
        <dbReference type="SAM" id="MobiDB-lite"/>
    </source>
</evidence>
<dbReference type="Gene3D" id="3.40.50.300">
    <property type="entry name" value="P-loop containing nucleotide triphosphate hydrolases"/>
    <property type="match status" value="2"/>
</dbReference>
<dbReference type="GO" id="GO:0003677">
    <property type="term" value="F:DNA binding"/>
    <property type="evidence" value="ECO:0007669"/>
    <property type="project" value="UniProtKB-KW"/>
</dbReference>
<protein>
    <submittedName>
        <fullName evidence="13">Ligase-associated DNA damage response DEXH box helicase</fullName>
    </submittedName>
</protein>
<dbReference type="InterPro" id="IPR026362">
    <property type="entry name" value="DEXH_lig_assoc"/>
</dbReference>
<sequence>MAKRRTSENLQEANPRDGASGDGGELVLPPYVDAWFAARGWTARPWQRAMVEAFRERRSTLLIAPTGGGKTLSGFLPSLIDIHETRSQGIHTLYISPLKALTNDIERNLMRPIAEMDLAVSVESRTGDTPQSKRARQRRAPPNLFLTTPESLMVMLSSPDAQRLFAGLRAVIVDEVHSFAATKRGDFTALALSRLAALAPGAVRFGLSATVADPAALASWLGPVGAPAALMQSGLPMDPDIRLLVPDETRMPYGGFMARYAVPEIYDAIRRVGTSIVFVNTRAQAELMLQMLWDANEENLPIAVYHGSLSREQRRKAEAMMAAGKIRSVVATAALELGIDWGDVDLVIQVAAPKGVSRLLQRVGRSNHRLDEPSRAFLVPANRFEALECRAALAAIEKGQLDGEAPGPGSLDVVAQHILSCACSGPIDPAALFDEIRTALPYADLPRETFDRLFQFAIDGGYVLRAYDRYKRLTALPDGRFRIANPHVARRHRQNIGVIVEAARLKVMRLSGKGRGGRVLGEVEEYFAQGLTPGDTFFFAGELLAFVGVRDMTLEARPAAGGEPKVPAYSGGQMPLSTFLADGVRDLLADPAQWRTLPPDVREWLDLQARFSAIPRADRLLVEHFLEGRFYRTVFYTFAGRRANQTLGMLITRRMEHLGLKPISFQITDYGLVVSHIAPATSDHVAQFLAPDILGDELEEWILESPMLKRSFRHVATVTGLVEQQNNAARKSMRQMTISTDLIYDVLRRHEPDHILLKVTRRDAERELLDLKRLSQLLTRYRDRFLFIELSRASPFSIPVLTDVRTEQVRGSGVEHLLAQAAIMHDAEDMMEEVRAAVAGRTLH</sequence>
<comment type="similarity">
    <text evidence="9">Belongs to the Lhr helicase family. Lhr-Core subfamily.</text>
</comment>
<dbReference type="InterPro" id="IPR011545">
    <property type="entry name" value="DEAD/DEAH_box_helicase_dom"/>
</dbReference>
<dbReference type="InterPro" id="IPR052511">
    <property type="entry name" value="ATP-dep_Helicase"/>
</dbReference>
<dbReference type="PROSITE" id="PS51192">
    <property type="entry name" value="HELICASE_ATP_BIND_1"/>
    <property type="match status" value="1"/>
</dbReference>
<dbReference type="InterPro" id="IPR017170">
    <property type="entry name" value="Lhr-like"/>
</dbReference>
<evidence type="ECO:0000256" key="1">
    <source>
        <dbReference type="ARBA" id="ARBA00022741"/>
    </source>
</evidence>
<keyword evidence="4" id="KW-0347">Helicase</keyword>
<dbReference type="InterPro" id="IPR045628">
    <property type="entry name" value="Lhr_WH_dom"/>
</dbReference>
<evidence type="ECO:0000256" key="9">
    <source>
        <dbReference type="ARBA" id="ARBA00093467"/>
    </source>
</evidence>
<accession>A0A8I1GJ36</accession>
<dbReference type="InterPro" id="IPR001650">
    <property type="entry name" value="Helicase_C-like"/>
</dbReference>
<dbReference type="AlphaFoldDB" id="A0A8I1GJ36"/>
<keyword evidence="3" id="KW-0378">Hydrolase</keyword>
<dbReference type="InterPro" id="IPR027417">
    <property type="entry name" value="P-loop_NTPase"/>
</dbReference>